<dbReference type="EMBL" id="JAPQER010000002">
    <property type="protein sequence ID" value="MCY6483609.1"/>
    <property type="molecule type" value="Genomic_DNA"/>
</dbReference>
<organism evidence="1 2">
    <name type="scientific">Clostridium aestuarii</name>
    <dbReference type="NCBI Taxonomy" id="338193"/>
    <lineage>
        <taxon>Bacteria</taxon>
        <taxon>Bacillati</taxon>
        <taxon>Bacillota</taxon>
        <taxon>Clostridia</taxon>
        <taxon>Eubacteriales</taxon>
        <taxon>Clostridiaceae</taxon>
        <taxon>Clostridium</taxon>
    </lineage>
</organism>
<accession>A0ABT4CXA4</accession>
<evidence type="ECO:0000313" key="1">
    <source>
        <dbReference type="EMBL" id="MCY6483609.1"/>
    </source>
</evidence>
<evidence type="ECO:0000313" key="2">
    <source>
        <dbReference type="Proteomes" id="UP001078443"/>
    </source>
</evidence>
<dbReference type="Proteomes" id="UP001078443">
    <property type="component" value="Unassembled WGS sequence"/>
</dbReference>
<keyword evidence="2" id="KW-1185">Reference proteome</keyword>
<dbReference type="RefSeq" id="WP_268039888.1">
    <property type="nucleotide sequence ID" value="NZ_JAPQER010000002.1"/>
</dbReference>
<protein>
    <submittedName>
        <fullName evidence="1">Uncharacterized protein</fullName>
    </submittedName>
</protein>
<reference evidence="1" key="1">
    <citation type="submission" date="2022-12" db="EMBL/GenBank/DDBJ databases">
        <authorList>
            <person name="Wang J."/>
        </authorList>
    </citation>
    <scope>NUCLEOTIDE SEQUENCE</scope>
    <source>
        <strain evidence="1">HY-45-18</strain>
    </source>
</reference>
<proteinExistence type="predicted"/>
<comment type="caution">
    <text evidence="1">The sequence shown here is derived from an EMBL/GenBank/DDBJ whole genome shotgun (WGS) entry which is preliminary data.</text>
</comment>
<name>A0ABT4CXA4_9CLOT</name>
<sequence length="93" mass="10803">MLKNLYLGFIMFKNKFMIGDTCLDDEQQSYIKFILKNSNQIEHYVILLNRISKTESGLSFSLKKVDMESFIAEVSSELTALAISKQIKGQYYF</sequence>
<gene>
    <name evidence="1" type="ORF">OW763_04480</name>
</gene>